<evidence type="ECO:0000256" key="1">
    <source>
        <dbReference type="ARBA" id="ARBA00008694"/>
    </source>
</evidence>
<dbReference type="RefSeq" id="XP_018139109.1">
    <property type="nucleotide sequence ID" value="XM_018287818.1"/>
</dbReference>
<evidence type="ECO:0000313" key="6">
    <source>
        <dbReference type="Proteomes" id="UP000078397"/>
    </source>
</evidence>
<evidence type="ECO:0000256" key="2">
    <source>
        <dbReference type="ARBA" id="ARBA00022679"/>
    </source>
</evidence>
<dbReference type="KEGG" id="pchm:VFPPC_09250"/>
<accession>A0A179F7F0</accession>
<dbReference type="SUPFAM" id="SSF55729">
    <property type="entry name" value="Acyl-CoA N-acyltransferases (Nat)"/>
    <property type="match status" value="1"/>
</dbReference>
<protein>
    <submittedName>
        <fullName evidence="5">Acetyltransferase</fullName>
    </submittedName>
</protein>
<organism evidence="5 6">
    <name type="scientific">Pochonia chlamydosporia 170</name>
    <dbReference type="NCBI Taxonomy" id="1380566"/>
    <lineage>
        <taxon>Eukaryota</taxon>
        <taxon>Fungi</taxon>
        <taxon>Dikarya</taxon>
        <taxon>Ascomycota</taxon>
        <taxon>Pezizomycotina</taxon>
        <taxon>Sordariomycetes</taxon>
        <taxon>Hypocreomycetidae</taxon>
        <taxon>Hypocreales</taxon>
        <taxon>Clavicipitaceae</taxon>
        <taxon>Pochonia</taxon>
    </lineage>
</organism>
<keyword evidence="2" id="KW-0808">Transferase</keyword>
<comment type="caution">
    <text evidence="5">The sequence shown here is derived from an EMBL/GenBank/DDBJ whole genome shotgun (WGS) entry which is preliminary data.</text>
</comment>
<dbReference type="GeneID" id="28851812"/>
<gene>
    <name evidence="5" type="ORF">VFPPC_09250</name>
</gene>
<dbReference type="PANTHER" id="PTHR10545">
    <property type="entry name" value="DIAMINE N-ACETYLTRANSFERASE"/>
    <property type="match status" value="1"/>
</dbReference>
<feature type="domain" description="N-acetyltransferase" evidence="4">
    <location>
        <begin position="5"/>
        <end position="171"/>
    </location>
</feature>
<keyword evidence="6" id="KW-1185">Reference proteome</keyword>
<evidence type="ECO:0000256" key="3">
    <source>
        <dbReference type="ARBA" id="ARBA00023315"/>
    </source>
</evidence>
<dbReference type="STRING" id="1380566.A0A179F7F0"/>
<dbReference type="InterPro" id="IPR016181">
    <property type="entry name" value="Acyl_CoA_acyltransferase"/>
</dbReference>
<dbReference type="GO" id="GO:0008080">
    <property type="term" value="F:N-acetyltransferase activity"/>
    <property type="evidence" value="ECO:0007669"/>
    <property type="project" value="UniProtKB-ARBA"/>
</dbReference>
<dbReference type="InterPro" id="IPR000182">
    <property type="entry name" value="GNAT_dom"/>
</dbReference>
<sequence length="177" mass="20079">MTREPHIRLARKEDVATILSFIKAGSVDQSPNTEIAATESRLLATLHFEDEETVTPTTSPKFGWPLIIYSPENKPSGLAIYYHNYSTWAAAPGICLEELYVVPEYRSHGYAKLLIETIAQKAQDTGCIKLDWLCLRDNQRALRFYEKVGAKTMENWVALKVDEQTMADLARRTLTND</sequence>
<dbReference type="FunFam" id="3.40.630.30:FF:000064">
    <property type="entry name" value="GNAT family acetyltransferase"/>
    <property type="match status" value="1"/>
</dbReference>
<dbReference type="OrthoDB" id="7305308at2759"/>
<dbReference type="EMBL" id="LSBJ02000007">
    <property type="protein sequence ID" value="OAQ61405.1"/>
    <property type="molecule type" value="Genomic_DNA"/>
</dbReference>
<dbReference type="CDD" id="cd04301">
    <property type="entry name" value="NAT_SF"/>
    <property type="match status" value="1"/>
</dbReference>
<dbReference type="PANTHER" id="PTHR10545:SF29">
    <property type="entry name" value="GH14572P-RELATED"/>
    <property type="match status" value="1"/>
</dbReference>
<dbReference type="AlphaFoldDB" id="A0A179F7F0"/>
<dbReference type="Proteomes" id="UP000078397">
    <property type="component" value="Unassembled WGS sequence"/>
</dbReference>
<dbReference type="PROSITE" id="PS51186">
    <property type="entry name" value="GNAT"/>
    <property type="match status" value="1"/>
</dbReference>
<dbReference type="InterPro" id="IPR051016">
    <property type="entry name" value="Diverse_Substrate_AcTransf"/>
</dbReference>
<keyword evidence="3" id="KW-0012">Acyltransferase</keyword>
<reference evidence="5 6" key="1">
    <citation type="journal article" date="2016" name="PLoS Pathog.">
        <title>Biosynthesis of antibiotic leucinostatins in bio-control fungus Purpureocillium lilacinum and their inhibition on phytophthora revealed by genome mining.</title>
        <authorList>
            <person name="Wang G."/>
            <person name="Liu Z."/>
            <person name="Lin R."/>
            <person name="Li E."/>
            <person name="Mao Z."/>
            <person name="Ling J."/>
            <person name="Yang Y."/>
            <person name="Yin W.B."/>
            <person name="Xie B."/>
        </authorList>
    </citation>
    <scope>NUCLEOTIDE SEQUENCE [LARGE SCALE GENOMIC DNA]</scope>
    <source>
        <strain evidence="5">170</strain>
    </source>
</reference>
<name>A0A179F7F0_METCM</name>
<evidence type="ECO:0000313" key="5">
    <source>
        <dbReference type="EMBL" id="OAQ61405.1"/>
    </source>
</evidence>
<dbReference type="Gene3D" id="3.40.630.30">
    <property type="match status" value="1"/>
</dbReference>
<proteinExistence type="inferred from homology"/>
<comment type="similarity">
    <text evidence="1">Belongs to the acetyltransferase family.</text>
</comment>
<evidence type="ECO:0000259" key="4">
    <source>
        <dbReference type="PROSITE" id="PS51186"/>
    </source>
</evidence>
<dbReference type="Pfam" id="PF00583">
    <property type="entry name" value="Acetyltransf_1"/>
    <property type="match status" value="1"/>
</dbReference>